<keyword evidence="2" id="KW-1185">Reference proteome</keyword>
<evidence type="ECO:0000313" key="1">
    <source>
        <dbReference type="EMBL" id="KAI7841599.1"/>
    </source>
</evidence>
<dbReference type="EMBL" id="JADXDR010000062">
    <property type="protein sequence ID" value="KAI7841599.1"/>
    <property type="molecule type" value="Genomic_DNA"/>
</dbReference>
<comment type="caution">
    <text evidence="1">The sequence shown here is derived from an EMBL/GenBank/DDBJ whole genome shotgun (WGS) entry which is preliminary data.</text>
</comment>
<gene>
    <name evidence="1" type="ORF">COHA_004769</name>
</gene>
<proteinExistence type="predicted"/>
<dbReference type="AlphaFoldDB" id="A0AAD5DSH2"/>
<sequence>MGVHMLLYWTAADGAARREAYDTLADAIACLGSSPAAAERWSAQAAALRRVAERGADDLPSARAAGGEAVWLHRVAISDEPDQLFLLSKASRQVVQAGASMQAFLDSLAMFKAPQQSFLGIAVDVAYLPLDDAATAAPMLQDLADVLREAVAAAGGRLRQVPDSAAAFQLPATHGARHRAAQYVQLQQLFGE</sequence>
<organism evidence="1 2">
    <name type="scientific">Chlorella ohadii</name>
    <dbReference type="NCBI Taxonomy" id="2649997"/>
    <lineage>
        <taxon>Eukaryota</taxon>
        <taxon>Viridiplantae</taxon>
        <taxon>Chlorophyta</taxon>
        <taxon>core chlorophytes</taxon>
        <taxon>Trebouxiophyceae</taxon>
        <taxon>Chlorellales</taxon>
        <taxon>Chlorellaceae</taxon>
        <taxon>Chlorella clade</taxon>
        <taxon>Chlorella</taxon>
    </lineage>
</organism>
<reference evidence="1" key="1">
    <citation type="submission" date="2020-11" db="EMBL/GenBank/DDBJ databases">
        <title>Chlorella ohadii genome sequencing and assembly.</title>
        <authorList>
            <person name="Murik O."/>
            <person name="Treves H."/>
            <person name="Kedem I."/>
            <person name="Shotland Y."/>
            <person name="Kaplan A."/>
        </authorList>
    </citation>
    <scope>NUCLEOTIDE SEQUENCE</scope>
    <source>
        <strain evidence="1">1</strain>
    </source>
</reference>
<protein>
    <submittedName>
        <fullName evidence="1">Uncharacterized protein</fullName>
    </submittedName>
</protein>
<name>A0AAD5DSH2_9CHLO</name>
<dbReference type="Proteomes" id="UP001205105">
    <property type="component" value="Unassembled WGS sequence"/>
</dbReference>
<evidence type="ECO:0000313" key="2">
    <source>
        <dbReference type="Proteomes" id="UP001205105"/>
    </source>
</evidence>
<accession>A0AAD5DSH2</accession>